<sequence>MVYFQKATKSWNASRSKDIAEATHWPNRKNIHHAVYRYPLKSRCIVRKRPIHCVILFLRILLKPCIGQTERTYIMLFIDTHSNHGVFQESNQAMSCASRSKVFKGNNLQKAHSPAGNCRSHGLAKPKERYCRSHALAKPKERTSCSLSIPTQIMVYFQKATNPLRASRSKDMAEATHWPNRKNVNHAVYQYPHKSWCISRKLLSHGMLLVLRILLKPRIGQTERTYIMLFIDTHSNHGVFQESNQAMSCASRSKDIAEATHWPNRKNVHHAVYLYPLKSGCIARKRPIHDVHLILRILTKPRIGQTERTYIMQFIDTHSNHGVLLERCRRRHALAKPKERTSCSLSIPTQIMVYFQKETNPWHDSPSKVFKGNNLQKTHSRVGYCRSHSLAKPKERTSCSLSIPTQIMVYFQKETKPWHASRSKVIAEATQWLNRKNVHHAVYRYLLKSWYISRKRPSHGILLVLRILPKLRIGQAERTYIMQFIYTHSNHGVMPENDQSMVCFSFKGSF</sequence>
<organism evidence="1 2">
    <name type="scientific">Arctium lappa</name>
    <name type="common">Greater burdock</name>
    <name type="synonym">Lappa major</name>
    <dbReference type="NCBI Taxonomy" id="4217"/>
    <lineage>
        <taxon>Eukaryota</taxon>
        <taxon>Viridiplantae</taxon>
        <taxon>Streptophyta</taxon>
        <taxon>Embryophyta</taxon>
        <taxon>Tracheophyta</taxon>
        <taxon>Spermatophyta</taxon>
        <taxon>Magnoliopsida</taxon>
        <taxon>eudicotyledons</taxon>
        <taxon>Gunneridae</taxon>
        <taxon>Pentapetalae</taxon>
        <taxon>asterids</taxon>
        <taxon>campanulids</taxon>
        <taxon>Asterales</taxon>
        <taxon>Asteraceae</taxon>
        <taxon>Carduoideae</taxon>
        <taxon>Cardueae</taxon>
        <taxon>Arctiinae</taxon>
        <taxon>Arctium</taxon>
    </lineage>
</organism>
<evidence type="ECO:0000313" key="1">
    <source>
        <dbReference type="EMBL" id="KAI3665893.1"/>
    </source>
</evidence>
<reference evidence="2" key="1">
    <citation type="journal article" date="2022" name="Mol. Ecol. Resour.">
        <title>The genomes of chicory, endive, great burdock and yacon provide insights into Asteraceae palaeo-polyploidization history and plant inulin production.</title>
        <authorList>
            <person name="Fan W."/>
            <person name="Wang S."/>
            <person name="Wang H."/>
            <person name="Wang A."/>
            <person name="Jiang F."/>
            <person name="Liu H."/>
            <person name="Zhao H."/>
            <person name="Xu D."/>
            <person name="Zhang Y."/>
        </authorList>
    </citation>
    <scope>NUCLEOTIDE SEQUENCE [LARGE SCALE GENOMIC DNA]</scope>
    <source>
        <strain evidence="2">cv. Niubang</strain>
    </source>
</reference>
<keyword evidence="2" id="KW-1185">Reference proteome</keyword>
<comment type="caution">
    <text evidence="1">The sequence shown here is derived from an EMBL/GenBank/DDBJ whole genome shotgun (WGS) entry which is preliminary data.</text>
</comment>
<protein>
    <submittedName>
        <fullName evidence="1">Uncharacterized protein</fullName>
    </submittedName>
</protein>
<name>A0ACB8XFX0_ARCLA</name>
<evidence type="ECO:0000313" key="2">
    <source>
        <dbReference type="Proteomes" id="UP001055879"/>
    </source>
</evidence>
<reference evidence="1 2" key="2">
    <citation type="journal article" date="2022" name="Mol. Ecol. Resour.">
        <title>The genomes of chicory, endive, great burdock and yacon provide insights into Asteraceae paleo-polyploidization history and plant inulin production.</title>
        <authorList>
            <person name="Fan W."/>
            <person name="Wang S."/>
            <person name="Wang H."/>
            <person name="Wang A."/>
            <person name="Jiang F."/>
            <person name="Liu H."/>
            <person name="Zhao H."/>
            <person name="Xu D."/>
            <person name="Zhang Y."/>
        </authorList>
    </citation>
    <scope>NUCLEOTIDE SEQUENCE [LARGE SCALE GENOMIC DNA]</scope>
    <source>
        <strain evidence="2">cv. Niubang</strain>
    </source>
</reference>
<accession>A0ACB8XFX0</accession>
<proteinExistence type="predicted"/>
<dbReference type="EMBL" id="CM042064">
    <property type="protein sequence ID" value="KAI3665893.1"/>
    <property type="molecule type" value="Genomic_DNA"/>
</dbReference>
<dbReference type="Proteomes" id="UP001055879">
    <property type="component" value="Linkage Group LG18"/>
</dbReference>
<gene>
    <name evidence="1" type="ORF">L6452_44528</name>
</gene>